<organism evidence="2 3">
    <name type="scientific">Sphingobium herbicidovorans (strain ATCC 700291 / DSM 11019 / CCUG 56400 / KCTC 2939 / LMG 18315 / NBRC 16415 / MH)</name>
    <name type="common">Sphingomonas herbicidovorans</name>
    <dbReference type="NCBI Taxonomy" id="1219045"/>
    <lineage>
        <taxon>Bacteria</taxon>
        <taxon>Pseudomonadati</taxon>
        <taxon>Pseudomonadota</taxon>
        <taxon>Alphaproteobacteria</taxon>
        <taxon>Sphingomonadales</taxon>
        <taxon>Sphingomonadaceae</taxon>
        <taxon>Sphingobium</taxon>
    </lineage>
</organism>
<reference evidence="2" key="1">
    <citation type="submission" date="2014-08" db="EMBL/GenBank/DDBJ databases">
        <title>Draft genome sequences of Sphingobium herbicidovorans.</title>
        <authorList>
            <person name="Gan H.M."/>
            <person name="Gan H.Y."/>
            <person name="Savka M.A."/>
        </authorList>
    </citation>
    <scope>NUCLEOTIDE SEQUENCE [LARGE SCALE GENOMIC DNA]</scope>
    <source>
        <strain evidence="2">NBRC 16415</strain>
    </source>
</reference>
<dbReference type="InterPro" id="IPR019734">
    <property type="entry name" value="TPR_rpt"/>
</dbReference>
<dbReference type="Gene3D" id="1.25.40.10">
    <property type="entry name" value="Tetratricopeptide repeat domain"/>
    <property type="match status" value="1"/>
</dbReference>
<dbReference type="EMBL" id="JFZA02000023">
    <property type="protein sequence ID" value="KFG89648.1"/>
    <property type="molecule type" value="Genomic_DNA"/>
</dbReference>
<dbReference type="Proteomes" id="UP000024284">
    <property type="component" value="Unassembled WGS sequence"/>
</dbReference>
<dbReference type="RefSeq" id="WP_037466407.1">
    <property type="nucleotide sequence ID" value="NZ_BCZD01000008.1"/>
</dbReference>
<evidence type="ECO:0000256" key="1">
    <source>
        <dbReference type="PROSITE-ProRule" id="PRU00339"/>
    </source>
</evidence>
<keyword evidence="1" id="KW-0802">TPR repeat</keyword>
<accession>A0A086P8D0</accession>
<evidence type="ECO:0000313" key="3">
    <source>
        <dbReference type="Proteomes" id="UP000024284"/>
    </source>
</evidence>
<comment type="caution">
    <text evidence="2">The sequence shown here is derived from an EMBL/GenBank/DDBJ whole genome shotgun (WGS) entry which is preliminary data.</text>
</comment>
<sequence>MSVLLLLAAAVASPVVDAPASVLDYGRLIDDAIDGGRMIQAEAMLSQWRADAQPQDGAAMEIAQARMALARRQDAEAATRFAAISQAGSTDCRVDEGLGIAHMRLGRAEQAAQALRRAVERCADRWRAWNALGIAYDAAKNWALSAAAYEKAFQLTDKPVQILNNYGLSLMAQGQAEKAAAIFARAQEMTPDDPRIIANGDAAQVMAGRDIERRPADDANGWAKRLGDAGKVALNIGDTARARAYLSRAVTVSESYQADAAAALAGMGGTP</sequence>
<dbReference type="PATRIC" id="fig|1219045.3.peg.2489"/>
<dbReference type="eggNOG" id="COG0457">
    <property type="taxonomic scope" value="Bacteria"/>
</dbReference>
<dbReference type="PROSITE" id="PS50005">
    <property type="entry name" value="TPR"/>
    <property type="match status" value="1"/>
</dbReference>
<dbReference type="SMART" id="SM00028">
    <property type="entry name" value="TPR"/>
    <property type="match status" value="4"/>
</dbReference>
<dbReference type="OrthoDB" id="7560484at2"/>
<gene>
    <name evidence="2" type="ORF">BV98_002455</name>
</gene>
<evidence type="ECO:0000313" key="2">
    <source>
        <dbReference type="EMBL" id="KFG89648.1"/>
    </source>
</evidence>
<dbReference type="SUPFAM" id="SSF48452">
    <property type="entry name" value="TPR-like"/>
    <property type="match status" value="1"/>
</dbReference>
<dbReference type="AlphaFoldDB" id="A0A086P8D0"/>
<name>A0A086P8D0_SPHHM</name>
<feature type="repeat" description="TPR" evidence="1">
    <location>
        <begin position="160"/>
        <end position="193"/>
    </location>
</feature>
<keyword evidence="3" id="KW-1185">Reference proteome</keyword>
<protein>
    <submittedName>
        <fullName evidence="2">Tetratricopeptide TPR_2 repeat-containing protein</fullName>
    </submittedName>
</protein>
<dbReference type="STRING" id="76947.GCA_002080435_02898"/>
<dbReference type="Pfam" id="PF13432">
    <property type="entry name" value="TPR_16"/>
    <property type="match status" value="2"/>
</dbReference>
<proteinExistence type="predicted"/>
<dbReference type="InterPro" id="IPR011990">
    <property type="entry name" value="TPR-like_helical_dom_sf"/>
</dbReference>